<dbReference type="RefSeq" id="WP_044907301.1">
    <property type="nucleotide sequence ID" value="NZ_JQIF01000097.1"/>
</dbReference>
<dbReference type="PROSITE" id="PS50044">
    <property type="entry name" value="SIGMA54_3"/>
    <property type="match status" value="1"/>
</dbReference>
<evidence type="ECO:0000256" key="5">
    <source>
        <dbReference type="ARBA" id="ARBA00023015"/>
    </source>
</evidence>
<dbReference type="PANTHER" id="PTHR32248">
    <property type="entry name" value="RNA POLYMERASE SIGMA-54 FACTOR"/>
    <property type="match status" value="1"/>
</dbReference>
<dbReference type="PROSITE" id="PS00717">
    <property type="entry name" value="SIGMA54_1"/>
    <property type="match status" value="1"/>
</dbReference>
<keyword evidence="3" id="KW-0808">Transferase</keyword>
<organism evidence="11 12">
    <name type="scientific">Clostridium innocuum</name>
    <dbReference type="NCBI Taxonomy" id="1522"/>
    <lineage>
        <taxon>Bacteria</taxon>
        <taxon>Bacillati</taxon>
        <taxon>Bacillota</taxon>
        <taxon>Clostridia</taxon>
        <taxon>Eubacteriales</taxon>
        <taxon>Clostridiaceae</taxon>
        <taxon>Clostridium</taxon>
    </lineage>
</organism>
<keyword evidence="5" id="KW-0805">Transcription regulation</keyword>
<dbReference type="InterPro" id="IPR007046">
    <property type="entry name" value="RNA_pol_sigma_54_core-bd"/>
</dbReference>
<evidence type="ECO:0000313" key="11">
    <source>
        <dbReference type="EMBL" id="KGJ51747.1"/>
    </source>
</evidence>
<dbReference type="Gene3D" id="1.10.10.60">
    <property type="entry name" value="Homeodomain-like"/>
    <property type="match status" value="1"/>
</dbReference>
<proteinExistence type="inferred from homology"/>
<keyword evidence="7" id="KW-0238">DNA-binding</keyword>
<keyword evidence="6" id="KW-0731">Sigma factor</keyword>
<evidence type="ECO:0000256" key="2">
    <source>
        <dbReference type="ARBA" id="ARBA00022478"/>
    </source>
</evidence>
<evidence type="ECO:0000256" key="7">
    <source>
        <dbReference type="ARBA" id="ARBA00023125"/>
    </source>
</evidence>
<evidence type="ECO:0000256" key="6">
    <source>
        <dbReference type="ARBA" id="ARBA00023082"/>
    </source>
</evidence>
<dbReference type="InterPro" id="IPR038709">
    <property type="entry name" value="RpoN_core-bd_sf"/>
</dbReference>
<sequence>MKLETRVLQNLTQQQKLSIRQQQDLKILEMNNQELESWIEEELEKNPLLEFDDAYETGAASHSQQDFDLLLNFVTNEQTLADVLQEQIATCLHPLHKELAEFIVNSLDGNGYLQLKDEDIQRMLPQYRLDDIEDTINEIQTFEPAGVCARSLQECLLIQLCFEDIPYSQIAIMIVNFYLKEVSENKLPAIAEALQIPLEDVLQAISLIRSLDPKPGARYATSSAYVNPDMQIVVEENEIHIQMFRKTYGLRLQAPVKDADADTAKYLSQQQKQAEALLSSIEKRNSTIERIMEVIAVVQQDFFLQHGQLKPLNMKDIAAKLSLHESTISRAVSGKSILFEQQIIPLKFFFPARVNEDTSANEVHLRLRSLIDQEDKKKPYSDQKLCDLLKEDGLEISRRTIAKYRDQLKIPAASKRKQF</sequence>
<dbReference type="Pfam" id="PF04552">
    <property type="entry name" value="Sigma54_DBD"/>
    <property type="match status" value="1"/>
</dbReference>
<comment type="caution">
    <text evidence="11">The sequence shown here is derived from an EMBL/GenBank/DDBJ whole genome shotgun (WGS) entry which is preliminary data.</text>
</comment>
<evidence type="ECO:0000313" key="12">
    <source>
        <dbReference type="Proteomes" id="UP000030008"/>
    </source>
</evidence>
<dbReference type="Pfam" id="PF04963">
    <property type="entry name" value="Sigma54_CBD"/>
    <property type="match status" value="1"/>
</dbReference>
<evidence type="ECO:0000259" key="9">
    <source>
        <dbReference type="Pfam" id="PF04552"/>
    </source>
</evidence>
<gene>
    <name evidence="11" type="ORF">CIAN88_18480</name>
</gene>
<evidence type="ECO:0000256" key="8">
    <source>
        <dbReference type="ARBA" id="ARBA00023163"/>
    </source>
</evidence>
<dbReference type="GO" id="GO:0006352">
    <property type="term" value="P:DNA-templated transcription initiation"/>
    <property type="evidence" value="ECO:0007669"/>
    <property type="project" value="InterPro"/>
</dbReference>
<name>A0A099I3A5_CLOIN</name>
<accession>A0A099I3A5</accession>
<feature type="domain" description="RNA polymerase sigma factor 54 core-binding" evidence="10">
    <location>
        <begin position="72"/>
        <end position="247"/>
    </location>
</feature>
<dbReference type="PROSITE" id="PS00718">
    <property type="entry name" value="SIGMA54_2"/>
    <property type="match status" value="1"/>
</dbReference>
<keyword evidence="8" id="KW-0804">Transcription</keyword>
<evidence type="ECO:0000256" key="1">
    <source>
        <dbReference type="ARBA" id="ARBA00008798"/>
    </source>
</evidence>
<keyword evidence="4" id="KW-0548">Nucleotidyltransferase</keyword>
<dbReference type="Proteomes" id="UP000030008">
    <property type="component" value="Unassembled WGS sequence"/>
</dbReference>
<dbReference type="GO" id="GO:0001216">
    <property type="term" value="F:DNA-binding transcription activator activity"/>
    <property type="evidence" value="ECO:0007669"/>
    <property type="project" value="InterPro"/>
</dbReference>
<dbReference type="PANTHER" id="PTHR32248:SF4">
    <property type="entry name" value="RNA POLYMERASE SIGMA-54 FACTOR"/>
    <property type="match status" value="1"/>
</dbReference>
<dbReference type="GO" id="GO:0016779">
    <property type="term" value="F:nucleotidyltransferase activity"/>
    <property type="evidence" value="ECO:0007669"/>
    <property type="project" value="UniProtKB-KW"/>
</dbReference>
<evidence type="ECO:0000256" key="4">
    <source>
        <dbReference type="ARBA" id="ARBA00022695"/>
    </source>
</evidence>
<feature type="domain" description="RNA polymerase sigma factor 54 DNA-binding" evidence="9">
    <location>
        <begin position="265"/>
        <end position="418"/>
    </location>
</feature>
<keyword evidence="2" id="KW-0240">DNA-directed RNA polymerase</keyword>
<dbReference type="InterPro" id="IPR000394">
    <property type="entry name" value="RNA_pol_sigma_54"/>
</dbReference>
<dbReference type="GO" id="GO:0003677">
    <property type="term" value="F:DNA binding"/>
    <property type="evidence" value="ECO:0007669"/>
    <property type="project" value="UniProtKB-KW"/>
</dbReference>
<dbReference type="Gene3D" id="1.10.10.1330">
    <property type="entry name" value="RNA polymerase sigma-54 factor, core-binding domain"/>
    <property type="match status" value="1"/>
</dbReference>
<dbReference type="InterPro" id="IPR007634">
    <property type="entry name" value="RNA_pol_sigma_54_DNA-bd"/>
</dbReference>
<dbReference type="Pfam" id="PF00309">
    <property type="entry name" value="Sigma54_AID"/>
    <property type="match status" value="1"/>
</dbReference>
<protein>
    <submittedName>
        <fullName evidence="11">RNA polymerase subunit sigma-54</fullName>
    </submittedName>
</protein>
<comment type="similarity">
    <text evidence="1">Belongs to the sigma-54 factor family.</text>
</comment>
<dbReference type="PIRSF" id="PIRSF000774">
    <property type="entry name" value="RpoN"/>
    <property type="match status" value="1"/>
</dbReference>
<dbReference type="GO" id="GO:0016987">
    <property type="term" value="F:sigma factor activity"/>
    <property type="evidence" value="ECO:0007669"/>
    <property type="project" value="UniProtKB-KW"/>
</dbReference>
<evidence type="ECO:0000259" key="10">
    <source>
        <dbReference type="Pfam" id="PF04963"/>
    </source>
</evidence>
<dbReference type="GO" id="GO:0000428">
    <property type="term" value="C:DNA-directed RNA polymerase complex"/>
    <property type="evidence" value="ECO:0007669"/>
    <property type="project" value="UniProtKB-KW"/>
</dbReference>
<reference evidence="11 12" key="1">
    <citation type="submission" date="2014-08" db="EMBL/GenBank/DDBJ databases">
        <title>Clostridium innocuum, an unnegligible vancomycin-resistant pathogen causing extra-intestinal infections.</title>
        <authorList>
            <person name="Feng Y."/>
            <person name="Chiu C.-H."/>
        </authorList>
    </citation>
    <scope>NUCLEOTIDE SEQUENCE [LARGE SCALE GENOMIC DNA]</scope>
    <source>
        <strain evidence="11 12">AN88</strain>
    </source>
</reference>
<dbReference type="NCBIfam" id="TIGR02395">
    <property type="entry name" value="rpoN_sigma"/>
    <property type="match status" value="1"/>
</dbReference>
<dbReference type="EMBL" id="JQIF01000097">
    <property type="protein sequence ID" value="KGJ51747.1"/>
    <property type="molecule type" value="Genomic_DNA"/>
</dbReference>
<dbReference type="PRINTS" id="PR00045">
    <property type="entry name" value="SIGMA54FCT"/>
</dbReference>
<evidence type="ECO:0000256" key="3">
    <source>
        <dbReference type="ARBA" id="ARBA00022679"/>
    </source>
</evidence>
<dbReference type="AlphaFoldDB" id="A0A099I3A5"/>